<evidence type="ECO:0000313" key="8">
    <source>
        <dbReference type="EMBL" id="CAB4050411.1"/>
    </source>
</evidence>
<feature type="transmembrane region" description="Helical" evidence="7">
    <location>
        <begin position="335"/>
        <end position="361"/>
    </location>
</feature>
<dbReference type="GO" id="GO:0022857">
    <property type="term" value="F:transmembrane transporter activity"/>
    <property type="evidence" value="ECO:0007669"/>
    <property type="project" value="InterPro"/>
</dbReference>
<reference evidence="8 9" key="1">
    <citation type="submission" date="2020-04" db="EMBL/GenBank/DDBJ databases">
        <authorList>
            <person name="De Canck E."/>
        </authorList>
    </citation>
    <scope>NUCLEOTIDE SEQUENCE [LARGE SCALE GENOMIC DNA]</scope>
    <source>
        <strain evidence="8 9">LMG 9964</strain>
    </source>
</reference>
<dbReference type="GeneID" id="27796007"/>
<accession>A0A6J5K9E0</accession>
<feature type="transmembrane region" description="Helical" evidence="7">
    <location>
        <begin position="76"/>
        <end position="100"/>
    </location>
</feature>
<dbReference type="EMBL" id="CADILN010000005">
    <property type="protein sequence ID" value="CAB4050411.1"/>
    <property type="molecule type" value="Genomic_DNA"/>
</dbReference>
<feature type="transmembrane region" description="Helical" evidence="7">
    <location>
        <begin position="252"/>
        <end position="273"/>
    </location>
</feature>
<feature type="transmembrane region" description="Helical" evidence="7">
    <location>
        <begin position="285"/>
        <end position="314"/>
    </location>
</feature>
<evidence type="ECO:0000256" key="5">
    <source>
        <dbReference type="ARBA" id="ARBA00022989"/>
    </source>
</evidence>
<evidence type="ECO:0000256" key="4">
    <source>
        <dbReference type="ARBA" id="ARBA00022692"/>
    </source>
</evidence>
<evidence type="ECO:0000256" key="7">
    <source>
        <dbReference type="SAM" id="Phobius"/>
    </source>
</evidence>
<keyword evidence="4 7" id="KW-0812">Transmembrane</keyword>
<dbReference type="RefSeq" id="WP_015001938.1">
    <property type="nucleotide sequence ID" value="NZ_CADILN010000005.1"/>
</dbReference>
<protein>
    <recommendedName>
        <fullName evidence="10">Major facilitator superfamily (MFS) profile domain-containing protein</fullName>
    </recommendedName>
</protein>
<dbReference type="InterPro" id="IPR011701">
    <property type="entry name" value="MFS"/>
</dbReference>
<dbReference type="GO" id="GO:0005886">
    <property type="term" value="C:plasma membrane"/>
    <property type="evidence" value="ECO:0007669"/>
    <property type="project" value="UniProtKB-SubCell"/>
</dbReference>
<dbReference type="InterPro" id="IPR036259">
    <property type="entry name" value="MFS_trans_sf"/>
</dbReference>
<organism evidence="8 9">
    <name type="scientific">Paraburkholderia phenoliruptrix</name>
    <dbReference type="NCBI Taxonomy" id="252970"/>
    <lineage>
        <taxon>Bacteria</taxon>
        <taxon>Pseudomonadati</taxon>
        <taxon>Pseudomonadota</taxon>
        <taxon>Betaproteobacteria</taxon>
        <taxon>Burkholderiales</taxon>
        <taxon>Burkholderiaceae</taxon>
        <taxon>Paraburkholderia</taxon>
    </lineage>
</organism>
<dbReference type="AlphaFoldDB" id="A0A6J5K9E0"/>
<evidence type="ECO:0000256" key="1">
    <source>
        <dbReference type="ARBA" id="ARBA00004651"/>
    </source>
</evidence>
<dbReference type="PANTHER" id="PTHR23513">
    <property type="entry name" value="INTEGRAL MEMBRANE EFFLUX PROTEIN-RELATED"/>
    <property type="match status" value="1"/>
</dbReference>
<feature type="transmembrane region" description="Helical" evidence="7">
    <location>
        <begin position="367"/>
        <end position="387"/>
    </location>
</feature>
<evidence type="ECO:0000256" key="2">
    <source>
        <dbReference type="ARBA" id="ARBA00022448"/>
    </source>
</evidence>
<dbReference type="PANTHER" id="PTHR23513:SF9">
    <property type="entry name" value="ENTEROBACTIN EXPORTER ENTS"/>
    <property type="match status" value="1"/>
</dbReference>
<feature type="transmembrane region" description="Helical" evidence="7">
    <location>
        <begin position="219"/>
        <end position="245"/>
    </location>
</feature>
<dbReference type="Gene3D" id="1.20.1250.20">
    <property type="entry name" value="MFS general substrate transporter like domains"/>
    <property type="match status" value="1"/>
</dbReference>
<evidence type="ECO:0000256" key="6">
    <source>
        <dbReference type="ARBA" id="ARBA00023136"/>
    </source>
</evidence>
<keyword evidence="2" id="KW-0813">Transport</keyword>
<feature type="transmembrane region" description="Helical" evidence="7">
    <location>
        <begin position="21"/>
        <end position="45"/>
    </location>
</feature>
<keyword evidence="6 7" id="KW-0472">Membrane</keyword>
<evidence type="ECO:0000256" key="3">
    <source>
        <dbReference type="ARBA" id="ARBA00022475"/>
    </source>
</evidence>
<gene>
    <name evidence="8" type="ORF">LMG9964_04077</name>
</gene>
<keyword evidence="3" id="KW-1003">Cell membrane</keyword>
<feature type="transmembrane region" description="Helical" evidence="7">
    <location>
        <begin position="159"/>
        <end position="179"/>
    </location>
</feature>
<dbReference type="SUPFAM" id="SSF103473">
    <property type="entry name" value="MFS general substrate transporter"/>
    <property type="match status" value="1"/>
</dbReference>
<evidence type="ECO:0008006" key="10">
    <source>
        <dbReference type="Google" id="ProtNLM"/>
    </source>
</evidence>
<keyword evidence="5 7" id="KW-1133">Transmembrane helix</keyword>
<name>A0A6J5K9E0_9BURK</name>
<dbReference type="Pfam" id="PF07690">
    <property type="entry name" value="MFS_1"/>
    <property type="match status" value="1"/>
</dbReference>
<dbReference type="Proteomes" id="UP000494102">
    <property type="component" value="Unassembled WGS sequence"/>
</dbReference>
<sequence length="401" mass="43184">MQARGQSFFVSLFLTRFADQILLFIVPLVVFKVSGSVTWSGIAFFCETLPRYLSFPVCGVLCDRISPIRLIHFSQIFRSVLCLVCVAGYAAVGGLSWLIAISAGSGMLTTQGFMAREVMLPHVFHGLEYKKVLSYTQIADQLGTVVGPIAAAALLDVWVWEYVVIAAGVLFLISDMAFANWKESVDLELDAVGPKHTSWLSPYLVAFRHILSIGGLLELILLAAGVNLVIGVTLATSAAVFTGIYSQSASHYAALQVAGAVATVIVLMIVAHANMSPRLSGTFSYALIVVGGLLTGWITGPIIYTCGFVLVIGFDKMFSVFIRGARQKLIPREDFGKTVGLIVLLNNVTQPLAGLLVTYFAKSFGTGNLIVTLCASMAVIGLCVAAMRSKRSAWITRLDEH</sequence>
<evidence type="ECO:0000313" key="9">
    <source>
        <dbReference type="Proteomes" id="UP000494102"/>
    </source>
</evidence>
<proteinExistence type="predicted"/>
<comment type="subcellular location">
    <subcellularLocation>
        <location evidence="1">Cell membrane</location>
        <topology evidence="1">Multi-pass membrane protein</topology>
    </subcellularLocation>
</comment>